<evidence type="ECO:0000256" key="6">
    <source>
        <dbReference type="ARBA" id="ARBA00023242"/>
    </source>
</evidence>
<comment type="subcellular location">
    <subcellularLocation>
        <location evidence="1">Nucleus</location>
    </subcellularLocation>
</comment>
<sequence>MERESEGGGESCVSHGSSVKRREMEPLRSNSYRVLVRTDPSDSSLIVKDGYQWRKYGQKVTKDNPSPRAYFRCARSPDCPVKKKVQRCAEDKTMLVATYEGEHNHKPPGGADRTSPPASGCAAISLADEPATSVPVNVDLTLSGTSPEGKRPHRSFPEMTLPRKEKKNTHDDGGGDWPAGGACRSLEDYMSSLMRDPSFTSALAGALARSFLLPPRHTSG</sequence>
<evidence type="ECO:0000256" key="3">
    <source>
        <dbReference type="ARBA" id="ARBA00023015"/>
    </source>
</evidence>
<name>A0A7I8KJU1_SPIIN</name>
<protein>
    <recommendedName>
        <fullName evidence="8">WRKY domain-containing protein</fullName>
    </recommendedName>
</protein>
<dbReference type="Gene3D" id="2.20.25.80">
    <property type="entry name" value="WRKY domain"/>
    <property type="match status" value="1"/>
</dbReference>
<dbReference type="InterPro" id="IPR003657">
    <property type="entry name" value="WRKY_dom"/>
</dbReference>
<keyword evidence="10" id="KW-1185">Reference proteome</keyword>
<dbReference type="PANTHER" id="PTHR31429">
    <property type="entry name" value="WRKY TRANSCRIPTION FACTOR 36-RELATED"/>
    <property type="match status" value="1"/>
</dbReference>
<keyword evidence="5" id="KW-0804">Transcription</keyword>
<accession>A0A7I8KJU1</accession>
<dbReference type="GO" id="GO:0051707">
    <property type="term" value="P:response to other organism"/>
    <property type="evidence" value="ECO:0007669"/>
    <property type="project" value="UniProtKB-ARBA"/>
</dbReference>
<dbReference type="InterPro" id="IPR036576">
    <property type="entry name" value="WRKY_dom_sf"/>
</dbReference>
<feature type="domain" description="WRKY" evidence="8">
    <location>
        <begin position="42"/>
        <end position="108"/>
    </location>
</feature>
<dbReference type="Pfam" id="PF03106">
    <property type="entry name" value="WRKY"/>
    <property type="match status" value="1"/>
</dbReference>
<dbReference type="AlphaFoldDB" id="A0A7I8KJU1"/>
<keyword evidence="6" id="KW-0539">Nucleus</keyword>
<dbReference type="FunFam" id="2.20.25.80:FF:000008">
    <property type="entry name" value="WRKY transcription factor 40"/>
    <property type="match status" value="1"/>
</dbReference>
<evidence type="ECO:0000256" key="7">
    <source>
        <dbReference type="SAM" id="MobiDB-lite"/>
    </source>
</evidence>
<organism evidence="9 10">
    <name type="scientific">Spirodela intermedia</name>
    <name type="common">Intermediate duckweed</name>
    <dbReference type="NCBI Taxonomy" id="51605"/>
    <lineage>
        <taxon>Eukaryota</taxon>
        <taxon>Viridiplantae</taxon>
        <taxon>Streptophyta</taxon>
        <taxon>Embryophyta</taxon>
        <taxon>Tracheophyta</taxon>
        <taxon>Spermatophyta</taxon>
        <taxon>Magnoliopsida</taxon>
        <taxon>Liliopsida</taxon>
        <taxon>Araceae</taxon>
        <taxon>Lemnoideae</taxon>
        <taxon>Spirodela</taxon>
    </lineage>
</organism>
<dbReference type="Proteomes" id="UP000663760">
    <property type="component" value="Chromosome 6"/>
</dbReference>
<dbReference type="GO" id="GO:0005634">
    <property type="term" value="C:nucleus"/>
    <property type="evidence" value="ECO:0007669"/>
    <property type="project" value="UniProtKB-SubCell"/>
</dbReference>
<keyword evidence="3" id="KW-0805">Transcription regulation</keyword>
<dbReference type="OrthoDB" id="775352at2759"/>
<dbReference type="EMBL" id="LR746269">
    <property type="protein sequence ID" value="CAA7398043.1"/>
    <property type="molecule type" value="Genomic_DNA"/>
</dbReference>
<dbReference type="SMART" id="SM00774">
    <property type="entry name" value="WRKY"/>
    <property type="match status" value="1"/>
</dbReference>
<evidence type="ECO:0000256" key="4">
    <source>
        <dbReference type="ARBA" id="ARBA00023125"/>
    </source>
</evidence>
<comment type="similarity">
    <text evidence="2">Belongs to the WRKY group II-a family.</text>
</comment>
<dbReference type="PROSITE" id="PS50811">
    <property type="entry name" value="WRKY"/>
    <property type="match status" value="1"/>
</dbReference>
<gene>
    <name evidence="9" type="ORF">SI8410_06008708</name>
</gene>
<keyword evidence="4" id="KW-0238">DNA-binding</keyword>
<dbReference type="SUPFAM" id="SSF118290">
    <property type="entry name" value="WRKY DNA-binding domain"/>
    <property type="match status" value="1"/>
</dbReference>
<evidence type="ECO:0000313" key="9">
    <source>
        <dbReference type="EMBL" id="CAA7398043.1"/>
    </source>
</evidence>
<dbReference type="PANTHER" id="PTHR31429:SF38">
    <property type="entry name" value="WRKY TRANSCRIPTION FACTOR 40-RELATED"/>
    <property type="match status" value="1"/>
</dbReference>
<dbReference type="GO" id="GO:0003700">
    <property type="term" value="F:DNA-binding transcription factor activity"/>
    <property type="evidence" value="ECO:0007669"/>
    <property type="project" value="InterPro"/>
</dbReference>
<evidence type="ECO:0000256" key="5">
    <source>
        <dbReference type="ARBA" id="ARBA00023163"/>
    </source>
</evidence>
<reference evidence="9" key="1">
    <citation type="submission" date="2020-02" db="EMBL/GenBank/DDBJ databases">
        <authorList>
            <person name="Scholz U."/>
            <person name="Mascher M."/>
            <person name="Fiebig A."/>
        </authorList>
    </citation>
    <scope>NUCLEOTIDE SEQUENCE</scope>
</reference>
<evidence type="ECO:0000256" key="2">
    <source>
        <dbReference type="ARBA" id="ARBA00008189"/>
    </source>
</evidence>
<feature type="region of interest" description="Disordered" evidence="7">
    <location>
        <begin position="99"/>
        <end position="180"/>
    </location>
</feature>
<evidence type="ECO:0000256" key="1">
    <source>
        <dbReference type="ARBA" id="ARBA00004123"/>
    </source>
</evidence>
<evidence type="ECO:0000259" key="8">
    <source>
        <dbReference type="PROSITE" id="PS50811"/>
    </source>
</evidence>
<dbReference type="GO" id="GO:0043565">
    <property type="term" value="F:sequence-specific DNA binding"/>
    <property type="evidence" value="ECO:0007669"/>
    <property type="project" value="InterPro"/>
</dbReference>
<proteinExistence type="inferred from homology"/>
<dbReference type="InterPro" id="IPR044810">
    <property type="entry name" value="WRKY_plant"/>
</dbReference>
<evidence type="ECO:0000313" key="10">
    <source>
        <dbReference type="Proteomes" id="UP000663760"/>
    </source>
</evidence>
<feature type="region of interest" description="Disordered" evidence="7">
    <location>
        <begin position="1"/>
        <end position="29"/>
    </location>
</feature>